<dbReference type="FunFam" id="3.40.50.300:FF:000399">
    <property type="entry name" value="YLP motif containing 1"/>
    <property type="match status" value="1"/>
</dbReference>
<dbReference type="GO" id="GO:0016607">
    <property type="term" value="C:nuclear speck"/>
    <property type="evidence" value="ECO:0007669"/>
    <property type="project" value="UniProtKB-SubCell"/>
</dbReference>
<feature type="compositionally biased region" description="Pro residues" evidence="15">
    <location>
        <begin position="90"/>
        <end position="118"/>
    </location>
</feature>
<keyword evidence="2" id="KW-0488">Methylation</keyword>
<evidence type="ECO:0000313" key="17">
    <source>
        <dbReference type="EMBL" id="KAF2884051.1"/>
    </source>
</evidence>
<feature type="region of interest" description="Disordered" evidence="15">
    <location>
        <begin position="357"/>
        <end position="522"/>
    </location>
</feature>
<evidence type="ECO:0000256" key="7">
    <source>
        <dbReference type="ARBA" id="ARBA00022843"/>
    </source>
</evidence>
<feature type="compositionally biased region" description="Polar residues" evidence="15">
    <location>
        <begin position="579"/>
        <end position="589"/>
    </location>
</feature>
<feature type="compositionally biased region" description="Basic and acidic residues" evidence="15">
    <location>
        <begin position="497"/>
        <end position="522"/>
    </location>
</feature>
<feature type="compositionally biased region" description="Polar residues" evidence="15">
    <location>
        <begin position="364"/>
        <end position="439"/>
    </location>
</feature>
<comment type="caution">
    <text evidence="17">The sequence shown here is derived from an EMBL/GenBank/DDBJ whole genome shotgun (WGS) entry which is preliminary data.</text>
</comment>
<reference evidence="17" key="1">
    <citation type="submission" date="2019-08" db="EMBL/GenBank/DDBJ databases">
        <title>The genome of the North American firefly Photinus pyralis.</title>
        <authorList>
            <consortium name="Photinus pyralis genome working group"/>
            <person name="Fallon T.R."/>
            <person name="Sander Lower S.E."/>
            <person name="Weng J.-K."/>
        </authorList>
    </citation>
    <scope>NUCLEOTIDE SEQUENCE</scope>
    <source>
        <strain evidence="17">TRF0915ILg1</strain>
        <tissue evidence="17">Whole body</tissue>
    </source>
</reference>
<feature type="compositionally biased region" description="Basic and acidic residues" evidence="15">
    <location>
        <begin position="291"/>
        <end position="305"/>
    </location>
</feature>
<keyword evidence="9" id="KW-0804">Transcription</keyword>
<keyword evidence="5" id="KW-0547">Nucleotide-binding</keyword>
<feature type="region of interest" description="Disordered" evidence="15">
    <location>
        <begin position="784"/>
        <end position="808"/>
    </location>
</feature>
<evidence type="ECO:0000256" key="12">
    <source>
        <dbReference type="ARBA" id="ARBA00065932"/>
    </source>
</evidence>
<keyword evidence="7" id="KW-0832">Ubl conjugation</keyword>
<comment type="subunit">
    <text evidence="12">Interacts with PPP1CA and NCOA5. Forms a complex with ILF2, ILF3, KHDRBS1, RBMX, NCOA5 and PPP1CA.</text>
</comment>
<protein>
    <recommendedName>
        <fullName evidence="13">YLP motif-containing protein 1</fullName>
    </recommendedName>
    <alternativeName>
        <fullName evidence="14">Nuclear protein ZAP3</fullName>
    </alternativeName>
</protein>
<feature type="compositionally biased region" description="Pro residues" evidence="15">
    <location>
        <begin position="138"/>
        <end position="152"/>
    </location>
</feature>
<keyword evidence="3" id="KW-0678">Repressor</keyword>
<evidence type="ECO:0000313" key="18">
    <source>
        <dbReference type="Proteomes" id="UP000801492"/>
    </source>
</evidence>
<dbReference type="InterPro" id="IPR026314">
    <property type="entry name" value="YLP_motif_con_p1"/>
</dbReference>
<dbReference type="InterPro" id="IPR058903">
    <property type="entry name" value="Spectrin_YLPM1-like"/>
</dbReference>
<feature type="region of interest" description="Disordered" evidence="15">
    <location>
        <begin position="994"/>
        <end position="1166"/>
    </location>
</feature>
<feature type="compositionally biased region" description="Polar residues" evidence="15">
    <location>
        <begin position="1640"/>
        <end position="1658"/>
    </location>
</feature>
<feature type="compositionally biased region" description="Polar residues" evidence="15">
    <location>
        <begin position="1614"/>
        <end position="1631"/>
    </location>
</feature>
<dbReference type="PANTHER" id="PTHR13413:SF0">
    <property type="entry name" value="YLP MOTIF-CONTAINING PROTEIN 1"/>
    <property type="match status" value="1"/>
</dbReference>
<keyword evidence="18" id="KW-1185">Reference proteome</keyword>
<feature type="region of interest" description="Disordered" evidence="15">
    <location>
        <begin position="1609"/>
        <end position="1675"/>
    </location>
</feature>
<comment type="function">
    <text evidence="11">Plays a role in the reduction of telomerase activity during differentiation of embryonic stem cells by binding to the core promoter of TERT and controlling its down-regulation.</text>
</comment>
<dbReference type="EMBL" id="VTPC01090239">
    <property type="protein sequence ID" value="KAF2884051.1"/>
    <property type="molecule type" value="Genomic_DNA"/>
</dbReference>
<gene>
    <name evidence="17" type="ORF">ILUMI_22116</name>
</gene>
<feature type="region of interest" description="Disordered" evidence="15">
    <location>
        <begin position="633"/>
        <end position="656"/>
    </location>
</feature>
<accession>A0A8K0CF44</accession>
<feature type="region of interest" description="Disordered" evidence="15">
    <location>
        <begin position="1286"/>
        <end position="1363"/>
    </location>
</feature>
<dbReference type="InterPro" id="IPR027417">
    <property type="entry name" value="P-loop_NTPase"/>
</dbReference>
<evidence type="ECO:0000256" key="10">
    <source>
        <dbReference type="ARBA" id="ARBA00023242"/>
    </source>
</evidence>
<feature type="compositionally biased region" description="Polar residues" evidence="15">
    <location>
        <begin position="646"/>
        <end position="656"/>
    </location>
</feature>
<feature type="compositionally biased region" description="Low complexity" evidence="15">
    <location>
        <begin position="153"/>
        <end position="166"/>
    </location>
</feature>
<dbReference type="Proteomes" id="UP000801492">
    <property type="component" value="Unassembled WGS sequence"/>
</dbReference>
<evidence type="ECO:0000256" key="4">
    <source>
        <dbReference type="ARBA" id="ARBA00022499"/>
    </source>
</evidence>
<evidence type="ECO:0000256" key="14">
    <source>
        <dbReference type="ARBA" id="ARBA00083294"/>
    </source>
</evidence>
<evidence type="ECO:0000256" key="6">
    <source>
        <dbReference type="ARBA" id="ARBA00022840"/>
    </source>
</evidence>
<feature type="compositionally biased region" description="Polar residues" evidence="15">
    <location>
        <begin position="999"/>
        <end position="1011"/>
    </location>
</feature>
<feature type="region of interest" description="Disordered" evidence="15">
    <location>
        <begin position="86"/>
        <end position="305"/>
    </location>
</feature>
<dbReference type="InterPro" id="IPR013641">
    <property type="entry name" value="KTI12/PSTK"/>
</dbReference>
<dbReference type="Gene3D" id="3.40.50.300">
    <property type="entry name" value="P-loop containing nucleotide triphosphate hydrolases"/>
    <property type="match status" value="1"/>
</dbReference>
<evidence type="ECO:0000256" key="13">
    <source>
        <dbReference type="ARBA" id="ARBA00068971"/>
    </source>
</evidence>
<organism evidence="17 18">
    <name type="scientific">Ignelater luminosus</name>
    <name type="common">Cucubano</name>
    <name type="synonym">Pyrophorus luminosus</name>
    <dbReference type="NCBI Taxonomy" id="2038154"/>
    <lineage>
        <taxon>Eukaryota</taxon>
        <taxon>Metazoa</taxon>
        <taxon>Ecdysozoa</taxon>
        <taxon>Arthropoda</taxon>
        <taxon>Hexapoda</taxon>
        <taxon>Insecta</taxon>
        <taxon>Pterygota</taxon>
        <taxon>Neoptera</taxon>
        <taxon>Endopterygota</taxon>
        <taxon>Coleoptera</taxon>
        <taxon>Polyphaga</taxon>
        <taxon>Elateriformia</taxon>
        <taxon>Elateroidea</taxon>
        <taxon>Elateridae</taxon>
        <taxon>Agrypninae</taxon>
        <taxon>Pyrophorini</taxon>
        <taxon>Ignelater</taxon>
    </lineage>
</organism>
<feature type="region of interest" description="Disordered" evidence="15">
    <location>
        <begin position="669"/>
        <end position="749"/>
    </location>
</feature>
<evidence type="ECO:0000256" key="1">
    <source>
        <dbReference type="ARBA" id="ARBA00004324"/>
    </source>
</evidence>
<feature type="compositionally biased region" description="Basic and acidic residues" evidence="15">
    <location>
        <begin position="1012"/>
        <end position="1028"/>
    </location>
</feature>
<evidence type="ECO:0000259" key="16">
    <source>
        <dbReference type="Pfam" id="PF26583"/>
    </source>
</evidence>
<dbReference type="SUPFAM" id="SSF52540">
    <property type="entry name" value="P-loop containing nucleoside triphosphate hydrolases"/>
    <property type="match status" value="1"/>
</dbReference>
<dbReference type="PANTHER" id="PTHR13413">
    <property type="entry name" value="YLP MOTIF CONTAINING PROTEIN NUCLEAR PROTEIN ZAP"/>
    <property type="match status" value="1"/>
</dbReference>
<dbReference type="OrthoDB" id="513595at2759"/>
<feature type="compositionally biased region" description="Basic and acidic residues" evidence="15">
    <location>
        <begin position="244"/>
        <end position="253"/>
    </location>
</feature>
<evidence type="ECO:0000256" key="3">
    <source>
        <dbReference type="ARBA" id="ARBA00022491"/>
    </source>
</evidence>
<evidence type="ECO:0000256" key="11">
    <source>
        <dbReference type="ARBA" id="ARBA00058677"/>
    </source>
</evidence>
<feature type="compositionally biased region" description="Polar residues" evidence="15">
    <location>
        <begin position="255"/>
        <end position="267"/>
    </location>
</feature>
<feature type="compositionally biased region" description="Basic and acidic residues" evidence="15">
    <location>
        <begin position="1075"/>
        <end position="1099"/>
    </location>
</feature>
<keyword evidence="8" id="KW-0805">Transcription regulation</keyword>
<keyword evidence="6" id="KW-0067">ATP-binding</keyword>
<name>A0A8K0CF44_IGNLU</name>
<dbReference type="GO" id="GO:0005524">
    <property type="term" value="F:ATP binding"/>
    <property type="evidence" value="ECO:0007669"/>
    <property type="project" value="UniProtKB-KW"/>
</dbReference>
<feature type="compositionally biased region" description="Polar residues" evidence="15">
    <location>
        <begin position="120"/>
        <end position="136"/>
    </location>
</feature>
<feature type="compositionally biased region" description="Polar residues" evidence="15">
    <location>
        <begin position="706"/>
        <end position="722"/>
    </location>
</feature>
<proteinExistence type="predicted"/>
<feature type="region of interest" description="Disordered" evidence="15">
    <location>
        <begin position="568"/>
        <end position="589"/>
    </location>
</feature>
<evidence type="ECO:0000256" key="9">
    <source>
        <dbReference type="ARBA" id="ARBA00023163"/>
    </source>
</evidence>
<dbReference type="Pfam" id="PF08433">
    <property type="entry name" value="KTI12"/>
    <property type="match status" value="1"/>
</dbReference>
<feature type="region of interest" description="Disordered" evidence="15">
    <location>
        <begin position="1377"/>
        <end position="1398"/>
    </location>
</feature>
<evidence type="ECO:0000256" key="8">
    <source>
        <dbReference type="ARBA" id="ARBA00023015"/>
    </source>
</evidence>
<evidence type="ECO:0000256" key="15">
    <source>
        <dbReference type="SAM" id="MobiDB-lite"/>
    </source>
</evidence>
<evidence type="ECO:0000256" key="5">
    <source>
        <dbReference type="ARBA" id="ARBA00022741"/>
    </source>
</evidence>
<evidence type="ECO:0000256" key="2">
    <source>
        <dbReference type="ARBA" id="ARBA00022481"/>
    </source>
</evidence>
<feature type="compositionally biased region" description="Polar residues" evidence="15">
    <location>
        <begin position="678"/>
        <end position="697"/>
    </location>
</feature>
<sequence length="1675" mass="193084">MSWAQWPNTAMPQPGVVQTPMINPAPNVVNPAAPVVAATNQYTPEQWAQMQQQNWQQWAQWQQQFQQWQQQYGAEFQKSLTAMAQTTPTPVQPPLPFFNASAPPPLPTETKPPPPPDDPQISNQPSNQTPYSSSFLNGPPPSVSSQPPPPNEPFQNQYNQPQPNQSGFQNRNPNEAYKNENQQRFGGNNQNFPNRAPVRNQNWQNPNNRNHPTFGNQPPAVSNENRNRPDYGTKRPFNQPPEAGDVKRNKMEINVETNRWQPNQQKPKWTEGPPNQVENPQWVGSKPPENIPKRNPEELTEQEKKFDKQFAEWESQFQKWKEQNANHPDKEQYREYEKKWEAWRTQLLERREQMKRKRLGLVSESPQPTSVKPENTQQKPLDNQQSSISESVHNRPAITSAQPQISPRQPQIGPQSFPPTTTASRSQNVAVISQITLNPNRPPPNMNDQPLEFNKTQSGSEEESQSQQGNDLSASQGDAGEGFLKSTSTGGIPGLDLVKDGKDEDKGDADVTDLKGSKETEKGPDLEAISRGINSILGDQKLLNMLSLVSQNQSRPLVSNTVNTMSSMKVHSPKFSPPDSLQNEQSNQENAEFYENKNQKEMLSNIDEQTRSSFNIPNEADALEHDKFAKGSEEFRNDNDNFNRNTDSFGRNSGNWNRESEFNRNFSNFNQEQDDNFTESTDNFGRTSDNFGESDNFNKGPENFNRDPSSFNRGPSNFQRNCDNIRGPDNFNRSSDNFGRGPDAFNKDLGNVNRGVDNFNKGGANFNRDSDDFNRGFGENRNFDNLNRDNFNKGPDNFNRDPDNRNFDNFNRGSDSFYKGPGNFNRGPNNFNRAPDNFNRSSNNFNRGPDGFNRGPDNFNRGPDSFNKSDVFNRDSDNFGRGSDNFNRGPNNLNRGFDNFNRGLDNFNRGSDNLNRGSDNFNRGPDNFNRGLDNFNRGSDNFNRGPDNFNRGPDNLNRAPDNFNRGPDNFNRGPDNFNRGPDNFNRGPANFNRGPDNFNRGSDNFNRGSDNFQREQDNFGRGFDRIERNSNLGNFNRGPENSDRGLPQGNKDGRGFNNFGKEPDTINRNVGDSANRFEMRTDRPGSDFERFGRKPDNLSKEPGSFNEESNNSYDRDQDQFNQTAQNLNRDDFTNKGLESSDGDRFQPPSLVEWNRNDSVPSDPLPPNLKEMQQDKVQSDDDIWKPKTVTDYDHKTLKSTEPDVLVEPAYMFDYRHKPLNRIPYPQRPKWLSDMVKNYPEFDLLMSRPYEQQLRRYPVNERYDSRQSGDYLKYNDRTRKYYDDRERKLLDDRDRKPYDDYNRKQYDDRDRRPYEDQDRMSDRDKKPYDNPLKRLENRSDDRRSRDFGEKRSADSGMDDKRSFNRELDISDTDDYLEETRNDSFSKEKVHCNKEQKNKEETFSIKTSPIVPSKSNVTLIEDLLSPPGRYNRPPRLVIILRGPPGSGKSFLAKLIKDKEVENGGSAPRILCLDDYFMVEQEKEVEEDGRIVKVKEMEYEYEECMEASYRQSLMKSFKKTITDGYFNFIIVDNINDKVKYFGEMWSFAKQNGFQVYICQLELDVQTCTKRNIHGRSEIEIERCVSAWEPTPSHHPILDATSLIQSGSIPEVEMEEINSPPSENMNEEQSSMAPTNRSDRPEPWKTTSNWTTSGFNRFQQNQGRRGFDGLIWKNENNKRK</sequence>
<keyword evidence="4" id="KW-1017">Isopeptide bond</keyword>
<comment type="subcellular location">
    <subcellularLocation>
        <location evidence="1">Nucleus speckle</location>
    </subcellularLocation>
</comment>
<dbReference type="Pfam" id="PF26583">
    <property type="entry name" value="Spectrin_YLPM1"/>
    <property type="match status" value="1"/>
</dbReference>
<dbReference type="GO" id="GO:0032204">
    <property type="term" value="P:regulation of telomere maintenance"/>
    <property type="evidence" value="ECO:0007669"/>
    <property type="project" value="TreeGrafter"/>
</dbReference>
<feature type="domain" description="YLPM1-like spectrin repeat" evidence="16">
    <location>
        <begin position="293"/>
        <end position="358"/>
    </location>
</feature>
<feature type="compositionally biased region" description="Low complexity" evidence="15">
    <location>
        <begin position="179"/>
        <end position="210"/>
    </location>
</feature>
<keyword evidence="10" id="KW-0539">Nucleus</keyword>
<feature type="compositionally biased region" description="Polar residues" evidence="15">
    <location>
        <begin position="211"/>
        <end position="224"/>
    </location>
</feature>